<reference evidence="4 5" key="1">
    <citation type="submission" date="2019-03" db="EMBL/GenBank/DDBJ databases">
        <title>Genomic Encyclopedia of Type Strains, Phase IV (KMG-IV): sequencing the most valuable type-strain genomes for metagenomic binning, comparative biology and taxonomic classification.</title>
        <authorList>
            <person name="Goeker M."/>
        </authorList>
    </citation>
    <scope>NUCLEOTIDE SEQUENCE [LARGE SCALE GENOMIC DNA]</scope>
    <source>
        <strain evidence="4 5">DSM 100048</strain>
    </source>
</reference>
<protein>
    <submittedName>
        <fullName evidence="4">Pilus assembly protein CpaF</fullName>
    </submittedName>
</protein>
<dbReference type="SUPFAM" id="SSF49879">
    <property type="entry name" value="SMAD/FHA domain"/>
    <property type="match status" value="1"/>
</dbReference>
<dbReference type="Gene3D" id="3.40.50.300">
    <property type="entry name" value="P-loop containing nucleotide triphosphate hydrolases"/>
    <property type="match status" value="1"/>
</dbReference>
<dbReference type="Gene3D" id="3.30.450.380">
    <property type="match status" value="1"/>
</dbReference>
<name>A0A4R3V9J8_9BURK</name>
<keyword evidence="5" id="KW-1185">Reference proteome</keyword>
<dbReference type="AlphaFoldDB" id="A0A4R3V9J8"/>
<evidence type="ECO:0000313" key="4">
    <source>
        <dbReference type="EMBL" id="TCV01866.1"/>
    </source>
</evidence>
<dbReference type="PANTHER" id="PTHR30486">
    <property type="entry name" value="TWITCHING MOTILITY PROTEIN PILT"/>
    <property type="match status" value="1"/>
</dbReference>
<dbReference type="PANTHER" id="PTHR30486:SF15">
    <property type="entry name" value="TYPE II_IV SECRETION SYSTEM ATPASE"/>
    <property type="match status" value="1"/>
</dbReference>
<dbReference type="InterPro" id="IPR050921">
    <property type="entry name" value="T4SS_GSP_E_ATPase"/>
</dbReference>
<sequence>MLRLELCFEDGRVEPGEVRLPCEVGRAAACQLRLSGWRVARRHMEFTLRESGVFLEDYGSLSGTLLNGKRVFRHGPLQVGDEIVVGNCLLRIKEIHIPGQRDAAVSAPMEMREASYREPGRNSPEVGSGTSDVDKAARVSPGNDTGKDMPSMSPQAHAEPAVAVPGAFAKASAPGDFSGHGKRLHAALLHALDLRRHDIADMDDSALRVEAIRLLKDLMAVDRQLPEDMDRQALCRHIVDEAVGLGPLEHLLADPAISEIMVNRYDEIYVESRGRLHRHAAVFSSESAVLGVIDRIVAPIGRRVDESSPMVDARLKDGSRVNAVIPPVALRGASLTIRKFFAHRLAMRDLMRMGSLDEAMSRFLLGCVRLRKNILVSGGTGSGKTTLLNVLSDGIPEAERIVTIEDAAELRLSHAHLVSLEARPANLEGRGRISIRDLVRNALRMRPDRIVVGECRGAEAFDMLAAMNTGHEGSLTTLHANSPRDALSRLETMILMAGMDLPLVAVREHIASSVDIIVQQARMKDGSRRLVSISEVTGMESGCIQLQELFRLEPAPEPGFRGCGVVPDWLADGIGDIPGMGSAAFSGFSPLPVEHPAASGEHAC</sequence>
<comment type="similarity">
    <text evidence="1">Belongs to the GSP E family.</text>
</comment>
<evidence type="ECO:0000256" key="1">
    <source>
        <dbReference type="ARBA" id="ARBA00006611"/>
    </source>
</evidence>
<dbReference type="SMART" id="SM00240">
    <property type="entry name" value="FHA"/>
    <property type="match status" value="1"/>
</dbReference>
<evidence type="ECO:0000313" key="5">
    <source>
        <dbReference type="Proteomes" id="UP000294692"/>
    </source>
</evidence>
<evidence type="ECO:0000256" key="2">
    <source>
        <dbReference type="SAM" id="MobiDB-lite"/>
    </source>
</evidence>
<dbReference type="Gene3D" id="2.60.200.20">
    <property type="match status" value="1"/>
</dbReference>
<comment type="caution">
    <text evidence="4">The sequence shown here is derived from an EMBL/GenBank/DDBJ whole genome shotgun (WGS) entry which is preliminary data.</text>
</comment>
<dbReference type="RefSeq" id="WP_132474724.1">
    <property type="nucleotide sequence ID" value="NZ_JBHRVM010000001.1"/>
</dbReference>
<dbReference type="InterPro" id="IPR001482">
    <property type="entry name" value="T2SS/T4SS_dom"/>
</dbReference>
<feature type="domain" description="FHA" evidence="3">
    <location>
        <begin position="22"/>
        <end position="71"/>
    </location>
</feature>
<dbReference type="Pfam" id="PF00498">
    <property type="entry name" value="FHA"/>
    <property type="match status" value="1"/>
</dbReference>
<proteinExistence type="inferred from homology"/>
<dbReference type="GO" id="GO:0016887">
    <property type="term" value="F:ATP hydrolysis activity"/>
    <property type="evidence" value="ECO:0007669"/>
    <property type="project" value="InterPro"/>
</dbReference>
<dbReference type="PROSITE" id="PS50006">
    <property type="entry name" value="FHA_DOMAIN"/>
    <property type="match status" value="1"/>
</dbReference>
<dbReference type="InterPro" id="IPR008984">
    <property type="entry name" value="SMAD_FHA_dom_sf"/>
</dbReference>
<organism evidence="4 5">
    <name type="scientific">Paracandidimonas soli</name>
    <dbReference type="NCBI Taxonomy" id="1917182"/>
    <lineage>
        <taxon>Bacteria</taxon>
        <taxon>Pseudomonadati</taxon>
        <taxon>Pseudomonadota</taxon>
        <taxon>Betaproteobacteria</taxon>
        <taxon>Burkholderiales</taxon>
        <taxon>Alcaligenaceae</taxon>
        <taxon>Paracandidimonas</taxon>
    </lineage>
</organism>
<dbReference type="Pfam" id="PF00437">
    <property type="entry name" value="T2SSE"/>
    <property type="match status" value="1"/>
</dbReference>
<dbReference type="SUPFAM" id="SSF52540">
    <property type="entry name" value="P-loop containing nucleoside triphosphate hydrolases"/>
    <property type="match status" value="1"/>
</dbReference>
<feature type="region of interest" description="Disordered" evidence="2">
    <location>
        <begin position="112"/>
        <end position="159"/>
    </location>
</feature>
<dbReference type="Proteomes" id="UP000294692">
    <property type="component" value="Unassembled WGS sequence"/>
</dbReference>
<dbReference type="CDD" id="cd01130">
    <property type="entry name" value="VirB11-like_ATPase"/>
    <property type="match status" value="1"/>
</dbReference>
<gene>
    <name evidence="4" type="ORF">EV686_102581</name>
</gene>
<dbReference type="OrthoDB" id="9810761at2"/>
<dbReference type="InterPro" id="IPR027417">
    <property type="entry name" value="P-loop_NTPase"/>
</dbReference>
<dbReference type="EMBL" id="SMBX01000002">
    <property type="protein sequence ID" value="TCV01866.1"/>
    <property type="molecule type" value="Genomic_DNA"/>
</dbReference>
<evidence type="ECO:0000259" key="3">
    <source>
        <dbReference type="PROSITE" id="PS50006"/>
    </source>
</evidence>
<dbReference type="InterPro" id="IPR000253">
    <property type="entry name" value="FHA_dom"/>
</dbReference>
<accession>A0A4R3V9J8</accession>
<dbReference type="CDD" id="cd00060">
    <property type="entry name" value="FHA"/>
    <property type="match status" value="1"/>
</dbReference>